<gene>
    <name evidence="2" type="ORF">E4665_12835</name>
</gene>
<feature type="region of interest" description="Disordered" evidence="1">
    <location>
        <begin position="27"/>
        <end position="52"/>
    </location>
</feature>
<reference evidence="2 3" key="1">
    <citation type="journal article" date="2015" name="Int. J. Syst. Evol. Microbiol.">
        <title>Sporolactobacillus shoreae sp. nov. and Sporolactobacillus spathodeae sp. nov., two spore-forming lactic acid bacteria isolated from tree barks in Thailand.</title>
        <authorList>
            <person name="Thamacharoensuk T."/>
            <person name="Kitahara M."/>
            <person name="Ohkuma M."/>
            <person name="Thongchul N."/>
            <person name="Tanasupawat S."/>
        </authorList>
    </citation>
    <scope>NUCLEOTIDE SEQUENCE [LARGE SCALE GENOMIC DNA]</scope>
    <source>
        <strain evidence="2 3">BK92</strain>
    </source>
</reference>
<sequence>MAQPGQNPRDSIYDPFTYMMFGQQTPPTAPPQAFYQNGAPQASGMQPPARPQTSFMKPFTDQNGHIDVGKMMSGANQLVTVLNQAAPAIKQLSPLLKFFKRP</sequence>
<evidence type="ECO:0000313" key="2">
    <source>
        <dbReference type="EMBL" id="TGA97105.1"/>
    </source>
</evidence>
<accession>A0A4Z0GLP7</accession>
<protein>
    <recommendedName>
        <fullName evidence="4">Spore coat protein</fullName>
    </recommendedName>
</protein>
<evidence type="ECO:0008006" key="4">
    <source>
        <dbReference type="Google" id="ProtNLM"/>
    </source>
</evidence>
<dbReference type="Pfam" id="PF14179">
    <property type="entry name" value="YppG"/>
    <property type="match status" value="1"/>
</dbReference>
<dbReference type="OrthoDB" id="2697500at2"/>
<dbReference type="EMBL" id="SRJD01000016">
    <property type="protein sequence ID" value="TGA97105.1"/>
    <property type="molecule type" value="Genomic_DNA"/>
</dbReference>
<keyword evidence="3" id="KW-1185">Reference proteome</keyword>
<comment type="caution">
    <text evidence="2">The sequence shown here is derived from an EMBL/GenBank/DDBJ whole genome shotgun (WGS) entry which is preliminary data.</text>
</comment>
<dbReference type="AlphaFoldDB" id="A0A4Z0GLP7"/>
<dbReference type="Proteomes" id="UP000298347">
    <property type="component" value="Unassembled WGS sequence"/>
</dbReference>
<evidence type="ECO:0000256" key="1">
    <source>
        <dbReference type="SAM" id="MobiDB-lite"/>
    </source>
</evidence>
<dbReference type="InterPro" id="IPR025555">
    <property type="entry name" value="YppG"/>
</dbReference>
<dbReference type="RefSeq" id="WP_135349196.1">
    <property type="nucleotide sequence ID" value="NZ_SRJD01000016.1"/>
</dbReference>
<proteinExistence type="predicted"/>
<organism evidence="2 3">
    <name type="scientific">Sporolactobacillus shoreae</name>
    <dbReference type="NCBI Taxonomy" id="1465501"/>
    <lineage>
        <taxon>Bacteria</taxon>
        <taxon>Bacillati</taxon>
        <taxon>Bacillota</taxon>
        <taxon>Bacilli</taxon>
        <taxon>Bacillales</taxon>
        <taxon>Sporolactobacillaceae</taxon>
        <taxon>Sporolactobacillus</taxon>
    </lineage>
</organism>
<feature type="compositionally biased region" description="Polar residues" evidence="1">
    <location>
        <begin position="34"/>
        <end position="44"/>
    </location>
</feature>
<name>A0A4Z0GLP7_9BACL</name>
<evidence type="ECO:0000313" key="3">
    <source>
        <dbReference type="Proteomes" id="UP000298347"/>
    </source>
</evidence>